<name>A0A3S1AUK6_ELYCH</name>
<feature type="region of interest" description="Disordered" evidence="1">
    <location>
        <begin position="110"/>
        <end position="148"/>
    </location>
</feature>
<feature type="region of interest" description="Disordered" evidence="1">
    <location>
        <begin position="244"/>
        <end position="264"/>
    </location>
</feature>
<dbReference type="AlphaFoldDB" id="A0A3S1AUK6"/>
<evidence type="ECO:0000313" key="2">
    <source>
        <dbReference type="EMBL" id="RUS68697.1"/>
    </source>
</evidence>
<sequence length="264" mass="28567">MFPFCFPSDTSVSQTLDLGGKRNMDFLGYTSPRSYLDAYHDPGQGEVIPVGESSENPGWPTVVDSRIPFTTYLQNLTFTLSRAAAKGVNSNLPNDRVAVPVPAVSNSTHNPRACVGLGRDSSGEVASVPRSYNSGSQAEPDSSCCDEESCSDVKEQCHDNADGDGDVGNETEDLDTSTEVIKAEILYPAEPVSEIPIMFDDSTYSTGKRGRELQDSILCSFNAVFPIVNLPVIFSKHEPTLPFPAPPTISPTERQYRKAPPAPR</sequence>
<evidence type="ECO:0000256" key="1">
    <source>
        <dbReference type="SAM" id="MobiDB-lite"/>
    </source>
</evidence>
<organism evidence="2 3">
    <name type="scientific">Elysia chlorotica</name>
    <name type="common">Eastern emerald elysia</name>
    <name type="synonym">Sea slug</name>
    <dbReference type="NCBI Taxonomy" id="188477"/>
    <lineage>
        <taxon>Eukaryota</taxon>
        <taxon>Metazoa</taxon>
        <taxon>Spiralia</taxon>
        <taxon>Lophotrochozoa</taxon>
        <taxon>Mollusca</taxon>
        <taxon>Gastropoda</taxon>
        <taxon>Heterobranchia</taxon>
        <taxon>Euthyneura</taxon>
        <taxon>Panpulmonata</taxon>
        <taxon>Sacoglossa</taxon>
        <taxon>Placobranchoidea</taxon>
        <taxon>Plakobranchidae</taxon>
        <taxon>Elysia</taxon>
    </lineage>
</organism>
<comment type="caution">
    <text evidence="2">The sequence shown here is derived from an EMBL/GenBank/DDBJ whole genome shotgun (WGS) entry which is preliminary data.</text>
</comment>
<keyword evidence="3" id="KW-1185">Reference proteome</keyword>
<dbReference type="Proteomes" id="UP000271974">
    <property type="component" value="Unassembled WGS sequence"/>
</dbReference>
<protein>
    <submittedName>
        <fullName evidence="2">Uncharacterized protein</fullName>
    </submittedName>
</protein>
<proteinExistence type="predicted"/>
<accession>A0A3S1AUK6</accession>
<dbReference type="OrthoDB" id="40579at2759"/>
<evidence type="ECO:0000313" key="3">
    <source>
        <dbReference type="Proteomes" id="UP000271974"/>
    </source>
</evidence>
<gene>
    <name evidence="2" type="ORF">EGW08_023541</name>
</gene>
<reference evidence="2 3" key="1">
    <citation type="submission" date="2019-01" db="EMBL/GenBank/DDBJ databases">
        <title>A draft genome assembly of the solar-powered sea slug Elysia chlorotica.</title>
        <authorList>
            <person name="Cai H."/>
            <person name="Li Q."/>
            <person name="Fang X."/>
            <person name="Li J."/>
            <person name="Curtis N.E."/>
            <person name="Altenburger A."/>
            <person name="Shibata T."/>
            <person name="Feng M."/>
            <person name="Maeda T."/>
            <person name="Schwartz J.A."/>
            <person name="Shigenobu S."/>
            <person name="Lundholm N."/>
            <person name="Nishiyama T."/>
            <person name="Yang H."/>
            <person name="Hasebe M."/>
            <person name="Li S."/>
            <person name="Pierce S.K."/>
            <person name="Wang J."/>
        </authorList>
    </citation>
    <scope>NUCLEOTIDE SEQUENCE [LARGE SCALE GENOMIC DNA]</scope>
    <source>
        <strain evidence="2">EC2010</strain>
        <tissue evidence="2">Whole organism of an adult</tissue>
    </source>
</reference>
<dbReference type="EMBL" id="RQTK01002091">
    <property type="protein sequence ID" value="RUS68697.1"/>
    <property type="molecule type" value="Genomic_DNA"/>
</dbReference>